<sequence length="175" mass="20613">MYYMFITLCPYYFLVIPPLASTVISPVSTTKLTYEDYKVFRSKYPGPYSNKSFVNWVAHGGKDRPLFRWPNLTPYSVPRARADKYENRGRSASRRKLEDRKDKSKYRDSTERRRSEGKESEESVYRERRQENRYRGRTEENRYQGGRKPSDYGGGRDRSIGGRSNGGIVNVYNCR</sequence>
<evidence type="ECO:0000256" key="1">
    <source>
        <dbReference type="SAM" id="MobiDB-lite"/>
    </source>
</evidence>
<reference evidence="3" key="1">
    <citation type="submission" date="2025-08" db="UniProtKB">
        <authorList>
            <consortium name="RefSeq"/>
        </authorList>
    </citation>
    <scope>IDENTIFICATION</scope>
</reference>
<keyword evidence="2" id="KW-1185">Reference proteome</keyword>
<feature type="region of interest" description="Disordered" evidence="1">
    <location>
        <begin position="80"/>
        <end position="175"/>
    </location>
</feature>
<name>A0ABM4BL91_HYDVU</name>
<dbReference type="RefSeq" id="XP_065649831.1">
    <property type="nucleotide sequence ID" value="XM_065793759.1"/>
</dbReference>
<feature type="compositionally biased region" description="Low complexity" evidence="1">
    <location>
        <begin position="166"/>
        <end position="175"/>
    </location>
</feature>
<organism evidence="2 3">
    <name type="scientific">Hydra vulgaris</name>
    <name type="common">Hydra</name>
    <name type="synonym">Hydra attenuata</name>
    <dbReference type="NCBI Taxonomy" id="6087"/>
    <lineage>
        <taxon>Eukaryota</taxon>
        <taxon>Metazoa</taxon>
        <taxon>Cnidaria</taxon>
        <taxon>Hydrozoa</taxon>
        <taxon>Hydroidolina</taxon>
        <taxon>Anthoathecata</taxon>
        <taxon>Aplanulata</taxon>
        <taxon>Hydridae</taxon>
        <taxon>Hydra</taxon>
    </lineage>
</organism>
<protein>
    <submittedName>
        <fullName evidence="3">Uncharacterized protein LOC136078286</fullName>
    </submittedName>
</protein>
<evidence type="ECO:0000313" key="2">
    <source>
        <dbReference type="Proteomes" id="UP001652625"/>
    </source>
</evidence>
<evidence type="ECO:0000313" key="3">
    <source>
        <dbReference type="RefSeq" id="XP_065649831.1"/>
    </source>
</evidence>
<dbReference type="GeneID" id="136078286"/>
<gene>
    <name evidence="3" type="primary">LOC136078286</name>
</gene>
<accession>A0ABM4BL91</accession>
<proteinExistence type="predicted"/>
<feature type="compositionally biased region" description="Basic and acidic residues" evidence="1">
    <location>
        <begin position="80"/>
        <end position="160"/>
    </location>
</feature>
<dbReference type="Proteomes" id="UP001652625">
    <property type="component" value="Chromosome 03"/>
</dbReference>